<dbReference type="EMBL" id="NHYD01003945">
    <property type="protein sequence ID" value="PPQ68986.1"/>
    <property type="molecule type" value="Genomic_DNA"/>
</dbReference>
<dbReference type="InterPro" id="IPR056884">
    <property type="entry name" value="NPHP3-like_N"/>
</dbReference>
<evidence type="ECO:0000259" key="3">
    <source>
        <dbReference type="Pfam" id="PF24883"/>
    </source>
</evidence>
<evidence type="ECO:0000313" key="5">
    <source>
        <dbReference type="Proteomes" id="UP000283269"/>
    </source>
</evidence>
<evidence type="ECO:0000256" key="1">
    <source>
        <dbReference type="ARBA" id="ARBA00022737"/>
    </source>
</evidence>
<dbReference type="Pfam" id="PF24883">
    <property type="entry name" value="NPHP3_N"/>
    <property type="match status" value="1"/>
</dbReference>
<protein>
    <recommendedName>
        <fullName evidence="3">Nephrocystin 3-like N-terminal domain-containing protein</fullName>
    </recommendedName>
</protein>
<keyword evidence="5" id="KW-1185">Reference proteome</keyword>
<comment type="caution">
    <text evidence="4">The sequence shown here is derived from an EMBL/GenBank/DDBJ whole genome shotgun (WGS) entry which is preliminary data.</text>
</comment>
<dbReference type="Proteomes" id="UP000283269">
    <property type="component" value="Unassembled WGS sequence"/>
</dbReference>
<dbReference type="InParanoid" id="A0A409VS24"/>
<accession>A0A409VS24</accession>
<dbReference type="Gene3D" id="3.40.50.300">
    <property type="entry name" value="P-loop containing nucleotide triphosphate hydrolases"/>
    <property type="match status" value="1"/>
</dbReference>
<name>A0A409VS24_PSICY</name>
<evidence type="ECO:0000313" key="4">
    <source>
        <dbReference type="EMBL" id="PPQ68986.1"/>
    </source>
</evidence>
<feature type="compositionally biased region" description="Polar residues" evidence="2">
    <location>
        <begin position="299"/>
        <end position="309"/>
    </location>
</feature>
<sequence length="671" mass="74112">MVNTQDSDPRTAMFMVNAPMMITGGNFAISTGTPTPKSFRQVLVELFEKHVSLSATHDTIEDHNPPRCNPDSHRLLLERLVTWAEEPGSPPILWVFGPKRSGKTSIAGTFAEILQERNRLGATFFLNEDDRRASEAFLIPTIALQLSESIPVLQPLMVEVMQKAPFLFRKSLSTQMEQLIVRPILSLEHYDSNSQQVIIIDGIDSHHAPGSASRVLGVIHDVAPRLLGRARFLILSRPDKETRASYKLSAMSSFTHRIDLEIIPQSEQAQEHGLQSKKTSKTKPRAPSKTASVDLPASMTGTSLSPSNFSPDINTSSELIPTMPPPASSAYVPPSVPNRCSACAQQPTGVDQTNTNAANARQTFLMPIMPPAEEACEECVNRDLEMVDVDVTSPGAWERASDVQFEELKARQLEEEEAKANSTTADNANPTMPRAKGGRQLTEKNMKLLKDSNSREPTTLARRHIVDTYLQSQMELLQAAARAKLEAPQVFLDSQREAMHEDEAAEALARQQFLHECFDPEWKLLPAEDIACIDVTPGTKNPDIHMPDAHTELCRHAHRWDCNCCPSNAEGERTLLVPDALSQPRSHLCSETKPILLVKSEEERAQESCQGSLLEVTSIIAGPGSNGPLVESDLISYSTSISIAARLLNVLTSPLDRFFGAWTNLFVDQWP</sequence>
<feature type="domain" description="Nephrocystin 3-like N-terminal" evidence="3">
    <location>
        <begin position="80"/>
        <end position="237"/>
    </location>
</feature>
<keyword evidence="1" id="KW-0677">Repeat</keyword>
<feature type="region of interest" description="Disordered" evidence="2">
    <location>
        <begin position="265"/>
        <end position="309"/>
    </location>
</feature>
<feature type="compositionally biased region" description="Polar residues" evidence="2">
    <location>
        <begin position="421"/>
        <end position="430"/>
    </location>
</feature>
<feature type="region of interest" description="Disordered" evidence="2">
    <location>
        <begin position="416"/>
        <end position="437"/>
    </location>
</feature>
<evidence type="ECO:0000256" key="2">
    <source>
        <dbReference type="SAM" id="MobiDB-lite"/>
    </source>
</evidence>
<organism evidence="4 5">
    <name type="scientific">Psilocybe cyanescens</name>
    <dbReference type="NCBI Taxonomy" id="93625"/>
    <lineage>
        <taxon>Eukaryota</taxon>
        <taxon>Fungi</taxon>
        <taxon>Dikarya</taxon>
        <taxon>Basidiomycota</taxon>
        <taxon>Agaricomycotina</taxon>
        <taxon>Agaricomycetes</taxon>
        <taxon>Agaricomycetidae</taxon>
        <taxon>Agaricales</taxon>
        <taxon>Agaricineae</taxon>
        <taxon>Strophariaceae</taxon>
        <taxon>Psilocybe</taxon>
    </lineage>
</organism>
<gene>
    <name evidence="4" type="ORF">CVT25_009171</name>
</gene>
<dbReference type="AlphaFoldDB" id="A0A409VS24"/>
<reference evidence="4 5" key="1">
    <citation type="journal article" date="2018" name="Evol. Lett.">
        <title>Horizontal gene cluster transfer increased hallucinogenic mushroom diversity.</title>
        <authorList>
            <person name="Reynolds H.T."/>
            <person name="Vijayakumar V."/>
            <person name="Gluck-Thaler E."/>
            <person name="Korotkin H.B."/>
            <person name="Matheny P.B."/>
            <person name="Slot J.C."/>
        </authorList>
    </citation>
    <scope>NUCLEOTIDE SEQUENCE [LARGE SCALE GENOMIC DNA]</scope>
    <source>
        <strain evidence="4 5">2631</strain>
    </source>
</reference>
<dbReference type="InterPro" id="IPR027417">
    <property type="entry name" value="P-loop_NTPase"/>
</dbReference>
<proteinExistence type="predicted"/>
<dbReference type="SUPFAM" id="SSF52540">
    <property type="entry name" value="P-loop containing nucleoside triphosphate hydrolases"/>
    <property type="match status" value="1"/>
</dbReference>
<dbReference type="OrthoDB" id="3269932at2759"/>